<feature type="signal peptide" evidence="1">
    <location>
        <begin position="1"/>
        <end position="18"/>
    </location>
</feature>
<sequence>MRIRLYSLLSITFHFTEAFRQGPRALWCIWLTPPNEFPPQKQIPVICHTTLNFIADFRNLKFVKISSQTIVLGIVIGGTTDLKGRVTSEKCGFGDSQLLIQSRGDSTPLGHTLQYSDHRI</sequence>
<protein>
    <submittedName>
        <fullName evidence="2">Uncharacterized protein</fullName>
    </submittedName>
</protein>
<dbReference type="HOGENOM" id="CLU_2050020_0_0_1"/>
<proteinExistence type="predicted"/>
<feature type="chain" id="PRO_5004880255" evidence="1">
    <location>
        <begin position="19"/>
        <end position="120"/>
    </location>
</feature>
<reference evidence="2" key="1">
    <citation type="submission" date="2013-12" db="EMBL/GenBank/DDBJ databases">
        <authorList>
            <person name="Genoscope - CEA"/>
        </authorList>
    </citation>
    <scope>NUCLEOTIDE SEQUENCE</scope>
    <source>
        <strain evidence="2">CBS 1993</strain>
    </source>
</reference>
<dbReference type="RefSeq" id="XP_022458474.1">
    <property type="nucleotide sequence ID" value="XM_022602695.1"/>
</dbReference>
<dbReference type="GeneID" id="34519862"/>
<dbReference type="AlphaFoldDB" id="W6MJL4"/>
<dbReference type="EMBL" id="HG793127">
    <property type="protein sequence ID" value="CDK26471.1"/>
    <property type="molecule type" value="Genomic_DNA"/>
</dbReference>
<name>W6MJL4_9ASCO</name>
<keyword evidence="1" id="KW-0732">Signal</keyword>
<evidence type="ECO:0000313" key="2">
    <source>
        <dbReference type="EMBL" id="CDK26471.1"/>
    </source>
</evidence>
<accession>W6MJL4</accession>
<evidence type="ECO:0000313" key="3">
    <source>
        <dbReference type="Proteomes" id="UP000019384"/>
    </source>
</evidence>
<keyword evidence="3" id="KW-1185">Reference proteome</keyword>
<evidence type="ECO:0000256" key="1">
    <source>
        <dbReference type="SAM" id="SignalP"/>
    </source>
</evidence>
<gene>
    <name evidence="2" type="ORF">KUCA_T00002443001</name>
</gene>
<organism evidence="2 3">
    <name type="scientific">Kuraishia capsulata CBS 1993</name>
    <dbReference type="NCBI Taxonomy" id="1382522"/>
    <lineage>
        <taxon>Eukaryota</taxon>
        <taxon>Fungi</taxon>
        <taxon>Dikarya</taxon>
        <taxon>Ascomycota</taxon>
        <taxon>Saccharomycotina</taxon>
        <taxon>Pichiomycetes</taxon>
        <taxon>Pichiales</taxon>
        <taxon>Pichiaceae</taxon>
        <taxon>Kuraishia</taxon>
    </lineage>
</organism>
<reference evidence="2" key="2">
    <citation type="submission" date="2014-02" db="EMBL/GenBank/DDBJ databases">
        <title>Complete DNA sequence of /Kuraishia capsulata/ illustrates novel genomic features among budding yeasts (/Saccharomycotina/).</title>
        <authorList>
            <person name="Morales L."/>
            <person name="Noel B."/>
            <person name="Porcel B."/>
            <person name="Marcet-Houben M."/>
            <person name="Hullo M-F."/>
            <person name="Sacerdot C."/>
            <person name="Tekaia F."/>
            <person name="Leh-Louis V."/>
            <person name="Despons L."/>
            <person name="Khanna V."/>
            <person name="Aury J-M."/>
            <person name="Barbe V."/>
            <person name="Couloux A."/>
            <person name="Labadie K."/>
            <person name="Pelletier E."/>
            <person name="Souciet J-L."/>
            <person name="Boekhout T."/>
            <person name="Gabaldon T."/>
            <person name="Wincker P."/>
            <person name="Dujon B."/>
        </authorList>
    </citation>
    <scope>NUCLEOTIDE SEQUENCE</scope>
    <source>
        <strain evidence="2">CBS 1993</strain>
    </source>
</reference>
<dbReference type="Proteomes" id="UP000019384">
    <property type="component" value="Unassembled WGS sequence"/>
</dbReference>